<keyword evidence="4" id="KW-1185">Reference proteome</keyword>
<reference evidence="3 4" key="1">
    <citation type="submission" date="2019-02" db="EMBL/GenBank/DDBJ databases">
        <title>Sequencing the genomes of 1000 actinobacteria strains.</title>
        <authorList>
            <person name="Klenk H.-P."/>
        </authorList>
    </citation>
    <scope>NUCLEOTIDE SEQUENCE [LARGE SCALE GENOMIC DNA]</scope>
    <source>
        <strain evidence="3 4">DSM 45162</strain>
    </source>
</reference>
<dbReference type="OrthoDB" id="3405598at2"/>
<feature type="transmembrane region" description="Helical" evidence="2">
    <location>
        <begin position="53"/>
        <end position="84"/>
    </location>
</feature>
<evidence type="ECO:0000313" key="4">
    <source>
        <dbReference type="Proteomes" id="UP000292564"/>
    </source>
</evidence>
<dbReference type="RefSeq" id="WP_130510722.1">
    <property type="nucleotide sequence ID" value="NZ_SHKY01000001.1"/>
</dbReference>
<evidence type="ECO:0000256" key="1">
    <source>
        <dbReference type="SAM" id="MobiDB-lite"/>
    </source>
</evidence>
<proteinExistence type="predicted"/>
<sequence>MQPGQDPYQQDPYHQQPPPPPGSYPPPPDQGWYPPQYYAPAAPQNTQGLVGMILGIVALVLLPCCSFLGLPFAIAAVVLGYLGLNRVTTGRATNRGQAWAALICGGAALALSLLLVIYALVAGVWDFTTYQNF</sequence>
<dbReference type="Proteomes" id="UP000292564">
    <property type="component" value="Unassembled WGS sequence"/>
</dbReference>
<name>A0A4Q7ZM60_9ACTN</name>
<evidence type="ECO:0000256" key="2">
    <source>
        <dbReference type="SAM" id="Phobius"/>
    </source>
</evidence>
<feature type="region of interest" description="Disordered" evidence="1">
    <location>
        <begin position="1"/>
        <end position="36"/>
    </location>
</feature>
<feature type="transmembrane region" description="Helical" evidence="2">
    <location>
        <begin position="96"/>
        <end position="125"/>
    </location>
</feature>
<dbReference type="EMBL" id="SHKY01000001">
    <property type="protein sequence ID" value="RZU52057.1"/>
    <property type="molecule type" value="Genomic_DNA"/>
</dbReference>
<keyword evidence="2" id="KW-0812">Transmembrane</keyword>
<feature type="compositionally biased region" description="Low complexity" evidence="1">
    <location>
        <begin position="1"/>
        <end position="14"/>
    </location>
</feature>
<accession>A0A4Q7ZM60</accession>
<keyword evidence="2" id="KW-0472">Membrane</keyword>
<organism evidence="3 4">
    <name type="scientific">Krasilnikovia cinnamomea</name>
    <dbReference type="NCBI Taxonomy" id="349313"/>
    <lineage>
        <taxon>Bacteria</taxon>
        <taxon>Bacillati</taxon>
        <taxon>Actinomycetota</taxon>
        <taxon>Actinomycetes</taxon>
        <taxon>Micromonosporales</taxon>
        <taxon>Micromonosporaceae</taxon>
        <taxon>Krasilnikovia</taxon>
    </lineage>
</organism>
<feature type="compositionally biased region" description="Pro residues" evidence="1">
    <location>
        <begin position="15"/>
        <end position="29"/>
    </location>
</feature>
<keyword evidence="2" id="KW-1133">Transmembrane helix</keyword>
<protein>
    <submittedName>
        <fullName evidence="3">Uncharacterized protein DUF4190</fullName>
    </submittedName>
</protein>
<gene>
    <name evidence="3" type="ORF">EV385_3898</name>
</gene>
<dbReference type="AlphaFoldDB" id="A0A4Q7ZM60"/>
<evidence type="ECO:0000313" key="3">
    <source>
        <dbReference type="EMBL" id="RZU52057.1"/>
    </source>
</evidence>
<comment type="caution">
    <text evidence="3">The sequence shown here is derived from an EMBL/GenBank/DDBJ whole genome shotgun (WGS) entry which is preliminary data.</text>
</comment>